<evidence type="ECO:0000313" key="2">
    <source>
        <dbReference type="Proteomes" id="UP000034112"/>
    </source>
</evidence>
<proteinExistence type="predicted"/>
<protein>
    <submittedName>
        <fullName evidence="1">Uncharacterized protein</fullName>
    </submittedName>
</protein>
<name>A0A0F9XBN0_TRIHA</name>
<organism evidence="1 2">
    <name type="scientific">Trichoderma harzianum</name>
    <name type="common">Hypocrea lixii</name>
    <dbReference type="NCBI Taxonomy" id="5544"/>
    <lineage>
        <taxon>Eukaryota</taxon>
        <taxon>Fungi</taxon>
        <taxon>Dikarya</taxon>
        <taxon>Ascomycota</taxon>
        <taxon>Pezizomycotina</taxon>
        <taxon>Sordariomycetes</taxon>
        <taxon>Hypocreomycetidae</taxon>
        <taxon>Hypocreales</taxon>
        <taxon>Hypocreaceae</taxon>
        <taxon>Trichoderma</taxon>
    </lineage>
</organism>
<accession>A0A0F9XBN0</accession>
<gene>
    <name evidence="1" type="ORF">THAR02_05932</name>
</gene>
<evidence type="ECO:0000313" key="1">
    <source>
        <dbReference type="EMBL" id="KKP01955.1"/>
    </source>
</evidence>
<dbReference type="AlphaFoldDB" id="A0A0F9XBN0"/>
<dbReference type="EMBL" id="JOKZ01000171">
    <property type="protein sequence ID" value="KKP01955.1"/>
    <property type="molecule type" value="Genomic_DNA"/>
</dbReference>
<comment type="caution">
    <text evidence="1">The sequence shown here is derived from an EMBL/GenBank/DDBJ whole genome shotgun (WGS) entry which is preliminary data.</text>
</comment>
<dbReference type="Proteomes" id="UP000034112">
    <property type="component" value="Unassembled WGS sequence"/>
</dbReference>
<sequence length="106" mass="11718">MAVFQADELEIVYEGEERREGEEEEEAKDCLLSASGLVLLKLRHELRFRRGVQEGGELGNLALVGGFRSWTELPRLADARGVAAAYQVLGNDAEQKQGGEGAKSWR</sequence>
<reference evidence="2" key="1">
    <citation type="journal article" date="2015" name="Genome Announc.">
        <title>Draft whole-genome sequence of the biocontrol agent Trichoderma harzianum T6776.</title>
        <authorList>
            <person name="Baroncelli R."/>
            <person name="Piaggeschi G."/>
            <person name="Fiorini L."/>
            <person name="Bertolini E."/>
            <person name="Zapparata A."/>
            <person name="Pe M.E."/>
            <person name="Sarrocco S."/>
            <person name="Vannacci G."/>
        </authorList>
    </citation>
    <scope>NUCLEOTIDE SEQUENCE [LARGE SCALE GENOMIC DNA]</scope>
    <source>
        <strain evidence="2">T6776</strain>
    </source>
</reference>